<proteinExistence type="predicted"/>
<sequence>MSLTHAFLEVGTLDDLDELIRALRQGLTVGVAARPGLLYGPVEPTRLIVDPASPITSLPAFLRAYSAHEGKSVCVAPCDDLEAIRAAWRHLGYSAALPLTRIQIVELCAIVAEWVGSGTIELQFPYGDDGWTDFVRRSLGHLVLYHQPSATEIQEFADYGAKGVILAPVATKRHAWFAGMGGSFPMPHFGTIVEQPGDTPPQIALERAGAALRLGGRWDNARRFLPLCGVLLPEDCDRDTLREVSHAVKMERAKYRTTMERYEVYATVAHPTIPRAGAGAYVVERWDEVFRVDFSADGSSA</sequence>
<reference evidence="1" key="1">
    <citation type="journal article" date="2021" name="Front. Microbiol.">
        <title>Comprehensive Comparative Genomics and Phenotyping of Methylobacterium Species.</title>
        <authorList>
            <person name="Alessa O."/>
            <person name="Ogura Y."/>
            <person name="Fujitani Y."/>
            <person name="Takami H."/>
            <person name="Hayashi T."/>
            <person name="Sahin N."/>
            <person name="Tani A."/>
        </authorList>
    </citation>
    <scope>NUCLEOTIDE SEQUENCE</scope>
    <source>
        <strain evidence="1">NBRC 15686</strain>
    </source>
</reference>
<name>A0ABQ4U8P7_9HYPH</name>
<protein>
    <submittedName>
        <fullName evidence="1">Uncharacterized protein</fullName>
    </submittedName>
</protein>
<reference evidence="1" key="2">
    <citation type="submission" date="2021-08" db="EMBL/GenBank/DDBJ databases">
        <authorList>
            <person name="Tani A."/>
            <person name="Ola A."/>
            <person name="Ogura Y."/>
            <person name="Katsura K."/>
            <person name="Hayashi T."/>
        </authorList>
    </citation>
    <scope>NUCLEOTIDE SEQUENCE</scope>
    <source>
        <strain evidence="1">NBRC 15686</strain>
    </source>
</reference>
<dbReference type="EMBL" id="BPRC01000001">
    <property type="protein sequence ID" value="GJE63237.1"/>
    <property type="molecule type" value="Genomic_DNA"/>
</dbReference>
<comment type="caution">
    <text evidence="1">The sequence shown here is derived from an EMBL/GenBank/DDBJ whole genome shotgun (WGS) entry which is preliminary data.</text>
</comment>
<gene>
    <name evidence="1" type="ORF">LNAOJCKE_0431</name>
</gene>
<evidence type="ECO:0000313" key="1">
    <source>
        <dbReference type="EMBL" id="GJE63237.1"/>
    </source>
</evidence>
<accession>A0ABQ4U8P7</accession>
<organism evidence="1 2">
    <name type="scientific">Methylorubrum aminovorans</name>
    <dbReference type="NCBI Taxonomy" id="269069"/>
    <lineage>
        <taxon>Bacteria</taxon>
        <taxon>Pseudomonadati</taxon>
        <taxon>Pseudomonadota</taxon>
        <taxon>Alphaproteobacteria</taxon>
        <taxon>Hyphomicrobiales</taxon>
        <taxon>Methylobacteriaceae</taxon>
        <taxon>Methylorubrum</taxon>
    </lineage>
</organism>
<dbReference type="Proteomes" id="UP001055039">
    <property type="component" value="Unassembled WGS sequence"/>
</dbReference>
<evidence type="ECO:0000313" key="2">
    <source>
        <dbReference type="Proteomes" id="UP001055039"/>
    </source>
</evidence>
<keyword evidence="2" id="KW-1185">Reference proteome</keyword>
<dbReference type="RefSeq" id="WP_238222032.1">
    <property type="nucleotide sequence ID" value="NZ_BAAADH010000020.1"/>
</dbReference>